<comment type="caution">
    <text evidence="1">The sequence shown here is derived from an EMBL/GenBank/DDBJ whole genome shotgun (WGS) entry which is preliminary data.</text>
</comment>
<evidence type="ECO:0000313" key="2">
    <source>
        <dbReference type="Proteomes" id="UP000260823"/>
    </source>
</evidence>
<protein>
    <submittedName>
        <fullName evidence="1">Uncharacterized protein</fullName>
    </submittedName>
</protein>
<sequence>MRFVFILLLSLCHLITKAHDHTGGAKNSRLVIHPLFSGDSQQDAHIQSGIESDQDDLVVVLDDDDNDTVSARRYVLLVKSPIVQYYLQLFSGFYQDPDNKQFSYSGSLITFTDRYITQRVLRI</sequence>
<dbReference type="Proteomes" id="UP000260823">
    <property type="component" value="Unassembled WGS sequence"/>
</dbReference>
<accession>A0A3E2NWG8</accession>
<dbReference type="AlphaFoldDB" id="A0A3E2NWG8"/>
<dbReference type="RefSeq" id="WP_117382266.1">
    <property type="nucleotide sequence ID" value="NZ_QWDE01000001.1"/>
</dbReference>
<name>A0A3E2NWG8_9SPHI</name>
<proteinExistence type="predicted"/>
<evidence type="ECO:0000313" key="1">
    <source>
        <dbReference type="EMBL" id="RFZ85366.1"/>
    </source>
</evidence>
<dbReference type="OrthoDB" id="798578at2"/>
<dbReference type="EMBL" id="QWDE01000001">
    <property type="protein sequence ID" value="RFZ85366.1"/>
    <property type="molecule type" value="Genomic_DNA"/>
</dbReference>
<gene>
    <name evidence="1" type="ORF">DYU05_07145</name>
</gene>
<organism evidence="1 2">
    <name type="scientific">Mucilaginibacter terrenus</name>
    <dbReference type="NCBI Taxonomy" id="2482727"/>
    <lineage>
        <taxon>Bacteria</taxon>
        <taxon>Pseudomonadati</taxon>
        <taxon>Bacteroidota</taxon>
        <taxon>Sphingobacteriia</taxon>
        <taxon>Sphingobacteriales</taxon>
        <taxon>Sphingobacteriaceae</taxon>
        <taxon>Mucilaginibacter</taxon>
    </lineage>
</organism>
<keyword evidence="2" id="KW-1185">Reference proteome</keyword>
<reference evidence="1 2" key="1">
    <citation type="submission" date="2018-08" db="EMBL/GenBank/DDBJ databases">
        <title>Mucilaginibacter terrae sp. nov., isolated from manganese diggings.</title>
        <authorList>
            <person name="Huang Y."/>
            <person name="Zhou Z."/>
        </authorList>
    </citation>
    <scope>NUCLEOTIDE SEQUENCE [LARGE SCALE GENOMIC DNA]</scope>
    <source>
        <strain evidence="1 2">ZH6</strain>
    </source>
</reference>